<proteinExistence type="predicted"/>
<evidence type="ECO:0000313" key="3">
    <source>
        <dbReference type="EMBL" id="OMJ76256.1"/>
    </source>
</evidence>
<feature type="compositionally biased region" description="Basic and acidic residues" evidence="2">
    <location>
        <begin position="26"/>
        <end position="36"/>
    </location>
</feature>
<sequence>MTDYLSHKRTVSSTFRPIPLQPLFKPENKFIRDKKDSHRRSHSTTYQKNAFKSSPNPTPSPKPQKNSEFLGVLNAANTYFEEEQRNPIIFPPCELDSIREKIQNTLDKNNEIQKEIELLQQEYKEMCDYIEEQKQNKDSLDKSIQSLKALNIRIDNDIVQASMTLNSIKISTVNSFSNESARTQPPSPVPIKYKPLSKRMQRNNANNK</sequence>
<keyword evidence="1" id="KW-0175">Coiled coil</keyword>
<accession>A0A1R2BHK4</accession>
<feature type="region of interest" description="Disordered" evidence="2">
    <location>
        <begin position="26"/>
        <end position="67"/>
    </location>
</feature>
<gene>
    <name evidence="3" type="ORF">SteCoe_24437</name>
</gene>
<evidence type="ECO:0000256" key="2">
    <source>
        <dbReference type="SAM" id="MobiDB-lite"/>
    </source>
</evidence>
<protein>
    <submittedName>
        <fullName evidence="3">Uncharacterized protein</fullName>
    </submittedName>
</protein>
<dbReference type="AlphaFoldDB" id="A0A1R2BHK4"/>
<feature type="region of interest" description="Disordered" evidence="2">
    <location>
        <begin position="176"/>
        <end position="208"/>
    </location>
</feature>
<feature type="coiled-coil region" evidence="1">
    <location>
        <begin position="95"/>
        <end position="150"/>
    </location>
</feature>
<evidence type="ECO:0000256" key="1">
    <source>
        <dbReference type="SAM" id="Coils"/>
    </source>
</evidence>
<name>A0A1R2BHK4_9CILI</name>
<organism evidence="3 4">
    <name type="scientific">Stentor coeruleus</name>
    <dbReference type="NCBI Taxonomy" id="5963"/>
    <lineage>
        <taxon>Eukaryota</taxon>
        <taxon>Sar</taxon>
        <taxon>Alveolata</taxon>
        <taxon>Ciliophora</taxon>
        <taxon>Postciliodesmatophora</taxon>
        <taxon>Heterotrichea</taxon>
        <taxon>Heterotrichida</taxon>
        <taxon>Stentoridae</taxon>
        <taxon>Stentor</taxon>
    </lineage>
</organism>
<evidence type="ECO:0000313" key="4">
    <source>
        <dbReference type="Proteomes" id="UP000187209"/>
    </source>
</evidence>
<keyword evidence="4" id="KW-1185">Reference proteome</keyword>
<dbReference type="EMBL" id="MPUH01000642">
    <property type="protein sequence ID" value="OMJ76256.1"/>
    <property type="molecule type" value="Genomic_DNA"/>
</dbReference>
<reference evidence="3 4" key="1">
    <citation type="submission" date="2016-11" db="EMBL/GenBank/DDBJ databases">
        <title>The macronuclear genome of Stentor coeruleus: a giant cell with tiny introns.</title>
        <authorList>
            <person name="Slabodnick M."/>
            <person name="Ruby J.G."/>
            <person name="Reiff S.B."/>
            <person name="Swart E.C."/>
            <person name="Gosai S."/>
            <person name="Prabakaran S."/>
            <person name="Witkowska E."/>
            <person name="Larue G.E."/>
            <person name="Fisher S."/>
            <person name="Freeman R.M."/>
            <person name="Gunawardena J."/>
            <person name="Chu W."/>
            <person name="Stover N.A."/>
            <person name="Gregory B.D."/>
            <person name="Nowacki M."/>
            <person name="Derisi J."/>
            <person name="Roy S.W."/>
            <person name="Marshall W.F."/>
            <person name="Sood P."/>
        </authorList>
    </citation>
    <scope>NUCLEOTIDE SEQUENCE [LARGE SCALE GENOMIC DNA]</scope>
    <source>
        <strain evidence="3">WM001</strain>
    </source>
</reference>
<dbReference type="Proteomes" id="UP000187209">
    <property type="component" value="Unassembled WGS sequence"/>
</dbReference>
<comment type="caution">
    <text evidence="3">The sequence shown here is derived from an EMBL/GenBank/DDBJ whole genome shotgun (WGS) entry which is preliminary data.</text>
</comment>